<dbReference type="EMBL" id="BAAABX010000010">
    <property type="protein sequence ID" value="GAA0393258.1"/>
    <property type="molecule type" value="Genomic_DNA"/>
</dbReference>
<protein>
    <submittedName>
        <fullName evidence="1">Uncharacterized protein</fullName>
    </submittedName>
</protein>
<reference evidence="1 2" key="1">
    <citation type="journal article" date="2019" name="Int. J. Syst. Evol. Microbiol.">
        <title>The Global Catalogue of Microorganisms (GCM) 10K type strain sequencing project: providing services to taxonomists for standard genome sequencing and annotation.</title>
        <authorList>
            <consortium name="The Broad Institute Genomics Platform"/>
            <consortium name="The Broad Institute Genome Sequencing Center for Infectious Disease"/>
            <person name="Wu L."/>
            <person name="Ma J."/>
        </authorList>
    </citation>
    <scope>NUCLEOTIDE SEQUENCE [LARGE SCALE GENOMIC DNA]</scope>
    <source>
        <strain evidence="1 2">JCM 4788</strain>
    </source>
</reference>
<proteinExistence type="predicted"/>
<accession>A0ABN0YEY9</accession>
<keyword evidence="2" id="KW-1185">Reference proteome</keyword>
<comment type="caution">
    <text evidence="1">The sequence shown here is derived from an EMBL/GenBank/DDBJ whole genome shotgun (WGS) entry which is preliminary data.</text>
</comment>
<evidence type="ECO:0000313" key="1">
    <source>
        <dbReference type="EMBL" id="GAA0393258.1"/>
    </source>
</evidence>
<sequence length="72" mass="8603">MDCQEGYYGIRMYRARQGPFMVGVCIQRMDLCTSLGEFVMSKRRDEVRYLRDQELLRLRLKYRKQIHGAAPV</sequence>
<gene>
    <name evidence="1" type="ORF">GCM10010357_12570</name>
</gene>
<evidence type="ECO:0000313" key="2">
    <source>
        <dbReference type="Proteomes" id="UP001500879"/>
    </source>
</evidence>
<name>A0ABN0YEY9_9ACTN</name>
<dbReference type="Proteomes" id="UP001500879">
    <property type="component" value="Unassembled WGS sequence"/>
</dbReference>
<organism evidence="1 2">
    <name type="scientific">Streptomyces luteireticuli</name>
    <dbReference type="NCBI Taxonomy" id="173858"/>
    <lineage>
        <taxon>Bacteria</taxon>
        <taxon>Bacillati</taxon>
        <taxon>Actinomycetota</taxon>
        <taxon>Actinomycetes</taxon>
        <taxon>Kitasatosporales</taxon>
        <taxon>Streptomycetaceae</taxon>
        <taxon>Streptomyces</taxon>
    </lineage>
</organism>